<keyword evidence="2" id="KW-1185">Reference proteome</keyword>
<protein>
    <submittedName>
        <fullName evidence="1">Uncharacterized protein</fullName>
    </submittedName>
</protein>
<dbReference type="KEGG" id="tce:A3L02_03870"/>
<dbReference type="AlphaFoldDB" id="A0A218P1F1"/>
<name>A0A218P1F1_THECE</name>
<proteinExistence type="predicted"/>
<accession>A0A218P1F1</accession>
<dbReference type="RefSeq" id="WP_088862716.1">
    <property type="nucleotide sequence ID" value="NZ_CP014854.1"/>
</dbReference>
<dbReference type="Proteomes" id="UP000197156">
    <property type="component" value="Chromosome"/>
</dbReference>
<gene>
    <name evidence="1" type="ORF">A3L02_03870</name>
</gene>
<evidence type="ECO:0000313" key="2">
    <source>
        <dbReference type="Proteomes" id="UP000197156"/>
    </source>
</evidence>
<dbReference type="OrthoDB" id="96262at2157"/>
<sequence length="352" mass="41659">MKYEEIVDEVYNDPLRVKDTDSIDYLREIFEFHLRWTPYWRGVSRELKPNLDEIFQGTLEEVFENIFNSGLIVDEDYLRNNWLDFVPERYPGRIRFYQSSGTTRERAIGHWDRDYLMVSHRYLRKALDEVYGLDEVYNEEHMMRTIAHGPYGWFQEEISELVWSYSGILYFIGMETDGLKRVYETQGLEAALKLLEPLVKYTNRVMEKDRINTVRSAPPLMVLFEPYSENIETAIISGVGIDNAFFEALSEKFEDTKLIPLYGYYLFGDLVGVHKGKEFWYYPNRPFTLIFPMKPGVDGYRIVKRRERGRLAMVIARPEVLVVKFENETVLRTPPHGPFKWDGFGDPERRLG</sequence>
<evidence type="ECO:0000313" key="1">
    <source>
        <dbReference type="EMBL" id="ASI98759.1"/>
    </source>
</evidence>
<dbReference type="GeneID" id="33323865"/>
<reference evidence="1 2" key="1">
    <citation type="submission" date="2016-03" db="EMBL/GenBank/DDBJ databases">
        <title>Complete genome sequence of Thermococcus celer.</title>
        <authorList>
            <person name="Oger P.M."/>
        </authorList>
    </citation>
    <scope>NUCLEOTIDE SEQUENCE [LARGE SCALE GENOMIC DNA]</scope>
    <source>
        <strain evidence="1 2">Vu 13</strain>
    </source>
</reference>
<organism evidence="1 2">
    <name type="scientific">Thermococcus celer Vu 13 = JCM 8558</name>
    <dbReference type="NCBI Taxonomy" id="1293037"/>
    <lineage>
        <taxon>Archaea</taxon>
        <taxon>Methanobacteriati</taxon>
        <taxon>Methanobacteriota</taxon>
        <taxon>Thermococci</taxon>
        <taxon>Thermococcales</taxon>
        <taxon>Thermococcaceae</taxon>
        <taxon>Thermococcus</taxon>
    </lineage>
</organism>
<dbReference type="EMBL" id="CP014854">
    <property type="protein sequence ID" value="ASI98759.1"/>
    <property type="molecule type" value="Genomic_DNA"/>
</dbReference>